<feature type="transmembrane region" description="Helical" evidence="13">
    <location>
        <begin position="51"/>
        <end position="70"/>
    </location>
</feature>
<keyword evidence="7 12" id="KW-0106">Calcium</keyword>
<gene>
    <name evidence="15" type="primary">LOC112689870</name>
</gene>
<dbReference type="AlphaFoldDB" id="A0A8B8G9H4"/>
<feature type="binding site" evidence="12">
    <location>
        <position position="179"/>
    </location>
    <ligand>
        <name>Ca(2+)</name>
        <dbReference type="ChEBI" id="CHEBI:29108"/>
    </ligand>
</feature>
<evidence type="ECO:0000256" key="1">
    <source>
        <dbReference type="ARBA" id="ARBA00001913"/>
    </source>
</evidence>
<evidence type="ECO:0000256" key="9">
    <source>
        <dbReference type="ARBA" id="ARBA00025738"/>
    </source>
</evidence>
<comment type="catalytic activity">
    <reaction evidence="10">
        <text>a ribonucleoside 5'-triphosphate + 2 H2O = a ribonucleoside 5'-phosphate + 2 phosphate + 2 H(+)</text>
        <dbReference type="Rhea" id="RHEA:36795"/>
        <dbReference type="ChEBI" id="CHEBI:15377"/>
        <dbReference type="ChEBI" id="CHEBI:15378"/>
        <dbReference type="ChEBI" id="CHEBI:43474"/>
        <dbReference type="ChEBI" id="CHEBI:58043"/>
        <dbReference type="ChEBI" id="CHEBI:61557"/>
        <dbReference type="EC" id="3.6.1.5"/>
    </reaction>
    <physiologicalReaction direction="left-to-right" evidence="10">
        <dbReference type="Rhea" id="RHEA:36796"/>
    </physiologicalReaction>
</comment>
<keyword evidence="13" id="KW-0472">Membrane</keyword>
<evidence type="ECO:0000256" key="4">
    <source>
        <dbReference type="ARBA" id="ARBA00022656"/>
    </source>
</evidence>
<organism evidence="14 15">
    <name type="scientific">Sipha flava</name>
    <name type="common">yellow sugarcane aphid</name>
    <dbReference type="NCBI Taxonomy" id="143950"/>
    <lineage>
        <taxon>Eukaryota</taxon>
        <taxon>Metazoa</taxon>
        <taxon>Ecdysozoa</taxon>
        <taxon>Arthropoda</taxon>
        <taxon>Hexapoda</taxon>
        <taxon>Insecta</taxon>
        <taxon>Pterygota</taxon>
        <taxon>Neoptera</taxon>
        <taxon>Paraneoptera</taxon>
        <taxon>Hemiptera</taxon>
        <taxon>Sternorrhyncha</taxon>
        <taxon>Aphidomorpha</taxon>
        <taxon>Aphidoidea</taxon>
        <taxon>Aphididae</taxon>
        <taxon>Sipha</taxon>
    </lineage>
</organism>
<keyword evidence="3" id="KW-1201">Platelet aggregation inhibiting toxin</keyword>
<evidence type="ECO:0000256" key="2">
    <source>
        <dbReference type="ARBA" id="ARBA00012148"/>
    </source>
</evidence>
<keyword evidence="13" id="KW-1133">Transmembrane helix</keyword>
<dbReference type="GeneID" id="112689870"/>
<dbReference type="GO" id="GO:0004050">
    <property type="term" value="F:apyrase activity"/>
    <property type="evidence" value="ECO:0007669"/>
    <property type="project" value="UniProtKB-EC"/>
</dbReference>
<keyword evidence="5 12" id="KW-0479">Metal-binding</keyword>
<dbReference type="FunFam" id="2.120.10.100:FF:000001">
    <property type="entry name" value="Soluble calcium-activated nucleotidase 1"/>
    <property type="match status" value="1"/>
</dbReference>
<dbReference type="OrthoDB" id="25028at2759"/>
<feature type="binding site" evidence="12">
    <location>
        <position position="356"/>
    </location>
    <ligand>
        <name>Ca(2+)</name>
        <dbReference type="ChEBI" id="CHEBI:29108"/>
    </ligand>
</feature>
<dbReference type="GO" id="GO:0005509">
    <property type="term" value="F:calcium ion binding"/>
    <property type="evidence" value="ECO:0007669"/>
    <property type="project" value="InterPro"/>
</dbReference>
<sequence length="412" mass="46996">MNTENSYVALNLHDIKNADYSSSMLKELRQSLSSSQAYRISNSTIRFQTHFVILVSLIGILFLVILYNMAYTPTPKLVSYGLNHPHDQLMYKSVTSKYPLSQPIYLKNLGVKFRIAIISDLDKASKSLTEKNIWYSYYKKGYLTWYASNNTIDILWDHVGPKVLKSSISMGGRGMELSELVTFNDKIYSFDDRTGIVYSIGEDDTVLPWIILMDGNGTSFKGYKSEWATVHNSDLYVGSMGKEWTSSTGEYVNNNPMWIKIINKFGHITHVNWVNNYIAIRKAANINFPGYMIHESCVWSQVHKRWFFLPRRSSSKQYNEDADEYMATNLLISASDNFKDIKVVHVGEIIPTHGYSSFKFLPGTNDRIIVALKSEEVGSETASYITAFNIDGTIILPEIKVANHKYEGIEFV</sequence>
<dbReference type="GO" id="GO:0090729">
    <property type="term" value="F:toxin activity"/>
    <property type="evidence" value="ECO:0007669"/>
    <property type="project" value="UniProtKB-KW"/>
</dbReference>
<feature type="binding site" evidence="12">
    <location>
        <position position="178"/>
    </location>
    <ligand>
        <name>Ca(2+)</name>
        <dbReference type="ChEBI" id="CHEBI:29108"/>
    </ligand>
</feature>
<keyword evidence="13" id="KW-0812">Transmembrane</keyword>
<keyword evidence="4" id="KW-0800">Toxin</keyword>
<keyword evidence="8" id="KW-1199">Hemostasis impairing toxin</keyword>
<dbReference type="InterPro" id="IPR009283">
    <property type="entry name" value="Apyrase"/>
</dbReference>
<comment type="cofactor">
    <cofactor evidence="1 12">
        <name>Ca(2+)</name>
        <dbReference type="ChEBI" id="CHEBI:29108"/>
    </cofactor>
</comment>
<dbReference type="PANTHER" id="PTHR13023:SF3">
    <property type="entry name" value="SOLUBLE CALCIUM-ACTIVATED NUCLEOTIDASE 1"/>
    <property type="match status" value="1"/>
</dbReference>
<evidence type="ECO:0000256" key="8">
    <source>
        <dbReference type="ARBA" id="ARBA00023240"/>
    </source>
</evidence>
<feature type="binding site" evidence="12">
    <location>
        <position position="295"/>
    </location>
    <ligand>
        <name>Ca(2+)</name>
        <dbReference type="ChEBI" id="CHEBI:29108"/>
    </ligand>
</feature>
<dbReference type="GO" id="GO:0030166">
    <property type="term" value="P:proteoglycan biosynthetic process"/>
    <property type="evidence" value="ECO:0007669"/>
    <property type="project" value="TreeGrafter"/>
</dbReference>
<feature type="binding site" evidence="12">
    <location>
        <position position="407"/>
    </location>
    <ligand>
        <name>Ca(2+)</name>
        <dbReference type="ChEBI" id="CHEBI:29108"/>
    </ligand>
</feature>
<keyword evidence="6" id="KW-0378">Hydrolase</keyword>
<protein>
    <recommendedName>
        <fullName evidence="11">Apyrase</fullName>
        <ecNumber evidence="2">3.6.1.5</ecNumber>
    </recommendedName>
</protein>
<dbReference type="SUPFAM" id="SSF101887">
    <property type="entry name" value="Apyrase"/>
    <property type="match status" value="1"/>
</dbReference>
<evidence type="ECO:0000256" key="3">
    <source>
        <dbReference type="ARBA" id="ARBA00022442"/>
    </source>
</evidence>
<evidence type="ECO:0000256" key="6">
    <source>
        <dbReference type="ARBA" id="ARBA00022801"/>
    </source>
</evidence>
<dbReference type="Pfam" id="PF06079">
    <property type="entry name" value="Apyrase"/>
    <property type="match status" value="1"/>
</dbReference>
<evidence type="ECO:0000256" key="5">
    <source>
        <dbReference type="ARBA" id="ARBA00022723"/>
    </source>
</evidence>
<accession>A0A8B8G9H4</accession>
<name>A0A8B8G9H4_9HEMI</name>
<keyword evidence="14" id="KW-1185">Reference proteome</keyword>
<dbReference type="GO" id="GO:0004382">
    <property type="term" value="F:GDP phosphatase activity"/>
    <property type="evidence" value="ECO:0007669"/>
    <property type="project" value="TreeGrafter"/>
</dbReference>
<dbReference type="RefSeq" id="XP_025419528.1">
    <property type="nucleotide sequence ID" value="XM_025563743.1"/>
</dbReference>
<reference evidence="15" key="1">
    <citation type="submission" date="2025-08" db="UniProtKB">
        <authorList>
            <consortium name="RefSeq"/>
        </authorList>
    </citation>
    <scope>IDENTIFICATION</scope>
    <source>
        <tissue evidence="15">Whole body</tissue>
    </source>
</reference>
<evidence type="ECO:0000313" key="14">
    <source>
        <dbReference type="Proteomes" id="UP000694846"/>
    </source>
</evidence>
<dbReference type="Proteomes" id="UP000694846">
    <property type="component" value="Unplaced"/>
</dbReference>
<evidence type="ECO:0000256" key="13">
    <source>
        <dbReference type="SAM" id="Phobius"/>
    </source>
</evidence>
<dbReference type="InterPro" id="IPR036258">
    <property type="entry name" value="Apyrase_sf"/>
</dbReference>
<evidence type="ECO:0000256" key="10">
    <source>
        <dbReference type="ARBA" id="ARBA00047297"/>
    </source>
</evidence>
<evidence type="ECO:0000256" key="12">
    <source>
        <dbReference type="PIRSR" id="PIRSR609283-1"/>
    </source>
</evidence>
<feature type="binding site" evidence="12">
    <location>
        <position position="226"/>
    </location>
    <ligand>
        <name>Ca(2+)</name>
        <dbReference type="ChEBI" id="CHEBI:29108"/>
    </ligand>
</feature>
<evidence type="ECO:0000313" key="15">
    <source>
        <dbReference type="RefSeq" id="XP_025419528.1"/>
    </source>
</evidence>
<evidence type="ECO:0000256" key="11">
    <source>
        <dbReference type="ARBA" id="ARBA00074431"/>
    </source>
</evidence>
<dbReference type="EC" id="3.6.1.5" evidence="2"/>
<dbReference type="Gene3D" id="2.120.10.100">
    <property type="entry name" value="Apyrase"/>
    <property type="match status" value="1"/>
</dbReference>
<evidence type="ECO:0000256" key="7">
    <source>
        <dbReference type="ARBA" id="ARBA00022837"/>
    </source>
</evidence>
<proteinExistence type="inferred from homology"/>
<dbReference type="GO" id="GO:0045134">
    <property type="term" value="F:UDP phosphatase activity"/>
    <property type="evidence" value="ECO:0007669"/>
    <property type="project" value="TreeGrafter"/>
</dbReference>
<comment type="similarity">
    <text evidence="9">Belongs to the apyrase family.</text>
</comment>
<dbReference type="PANTHER" id="PTHR13023">
    <property type="entry name" value="APYRASE"/>
    <property type="match status" value="1"/>
</dbReference>